<sequence length="195" mass="19882">MTLVIGAASNDPTSVAVANTAADQLRNAGVRASVLALDPPTLYGQAIPDGRVDAIVGWHQAGGDLATALASRYGCPALQAGRLPDTRTTTPPPPPASNTPAPPSREDSVRAPSNLTGLCDEELQASIDAALTGHADVGKVVDQAEPQLWKMATVLPIMQDTTIAAAGPSVQNVELAGAVPVGIVATAGEWKKTRP</sequence>
<feature type="compositionally biased region" description="Pro residues" evidence="1">
    <location>
        <begin position="90"/>
        <end position="103"/>
    </location>
</feature>
<dbReference type="AlphaFoldDB" id="A0A829Q7L5"/>
<evidence type="ECO:0000256" key="1">
    <source>
        <dbReference type="SAM" id="MobiDB-lite"/>
    </source>
</evidence>
<feature type="region of interest" description="Disordered" evidence="1">
    <location>
        <begin position="79"/>
        <end position="112"/>
    </location>
</feature>
<evidence type="ECO:0000313" key="2">
    <source>
        <dbReference type="EMBL" id="EUA48679.1"/>
    </source>
</evidence>
<proteinExistence type="predicted"/>
<protein>
    <submittedName>
        <fullName evidence="2">Bacterial extracellular solute-binding s, 5 Middle family protein</fullName>
    </submittedName>
</protein>
<reference evidence="2 3" key="1">
    <citation type="submission" date="2013-12" db="EMBL/GenBank/DDBJ databases">
        <authorList>
            <person name="Madinger N."/>
            <person name="Lenaerts A."/>
            <person name="Ordway D."/>
            <person name="DeGroote M.A."/>
            <person name="Parker T."/>
            <person name="Sizemore C."/>
            <person name="Tallon L.J."/>
            <person name="Sadzewicz L.K."/>
            <person name="Sengamalay N."/>
            <person name="Fraser C.M."/>
            <person name="Hine E."/>
            <person name="Shefchek K.A."/>
            <person name="Das S.P."/>
            <person name="Tettelin H."/>
        </authorList>
    </citation>
    <scope>NUCLEOTIDE SEQUENCE [LARGE SCALE GENOMIC DNA]</scope>
    <source>
        <strain evidence="2 3">21</strain>
    </source>
</reference>
<dbReference type="Proteomes" id="UP000020103">
    <property type="component" value="Unassembled WGS sequence"/>
</dbReference>
<dbReference type="Gene3D" id="3.10.105.10">
    <property type="entry name" value="Dipeptide-binding Protein, Domain 3"/>
    <property type="match status" value="1"/>
</dbReference>
<dbReference type="SUPFAM" id="SSF53850">
    <property type="entry name" value="Periplasmic binding protein-like II"/>
    <property type="match status" value="1"/>
</dbReference>
<evidence type="ECO:0000313" key="3">
    <source>
        <dbReference type="Proteomes" id="UP000020103"/>
    </source>
</evidence>
<dbReference type="EMBL" id="JAOF01000001">
    <property type="protein sequence ID" value="EUA48679.1"/>
    <property type="molecule type" value="Genomic_DNA"/>
</dbReference>
<comment type="caution">
    <text evidence="2">The sequence shown here is derived from an EMBL/GenBank/DDBJ whole genome shotgun (WGS) entry which is preliminary data.</text>
</comment>
<gene>
    <name evidence="2" type="ORF">I543_1482</name>
</gene>
<name>A0A829Q7L5_9MYCO</name>
<organism evidence="2 3">
    <name type="scientific">Mycobacteroides abscessus 21</name>
    <dbReference type="NCBI Taxonomy" id="1299324"/>
    <lineage>
        <taxon>Bacteria</taxon>
        <taxon>Bacillati</taxon>
        <taxon>Actinomycetota</taxon>
        <taxon>Actinomycetes</taxon>
        <taxon>Mycobacteriales</taxon>
        <taxon>Mycobacteriaceae</taxon>
        <taxon>Mycobacteroides</taxon>
        <taxon>Mycobacteroides abscessus</taxon>
    </lineage>
</organism>
<accession>A0A829Q7L5</accession>